<accession>A0A075HKI7</accession>
<protein>
    <submittedName>
        <fullName evidence="5">Resolvase domain-containing protein (SpoIVCA)</fullName>
    </submittedName>
</protein>
<feature type="region of interest" description="Disordered" evidence="2">
    <location>
        <begin position="548"/>
        <end position="577"/>
    </location>
</feature>
<dbReference type="InterPro" id="IPR011109">
    <property type="entry name" value="DNA_bind_recombinase_dom"/>
</dbReference>
<evidence type="ECO:0000256" key="1">
    <source>
        <dbReference type="SAM" id="Coils"/>
    </source>
</evidence>
<feature type="coiled-coil region" evidence="1">
    <location>
        <begin position="389"/>
        <end position="458"/>
    </location>
</feature>
<name>A0A075HKI7_9EURY</name>
<evidence type="ECO:0000256" key="2">
    <source>
        <dbReference type="SAM" id="MobiDB-lite"/>
    </source>
</evidence>
<dbReference type="PANTHER" id="PTHR30461">
    <property type="entry name" value="DNA-INVERTASE FROM LAMBDOID PROPHAGE"/>
    <property type="match status" value="1"/>
</dbReference>
<dbReference type="GO" id="GO:0003677">
    <property type="term" value="F:DNA binding"/>
    <property type="evidence" value="ECO:0007669"/>
    <property type="project" value="InterPro"/>
</dbReference>
<dbReference type="SUPFAM" id="SSF53041">
    <property type="entry name" value="Resolvase-like"/>
    <property type="match status" value="1"/>
</dbReference>
<evidence type="ECO:0000259" key="4">
    <source>
        <dbReference type="PROSITE" id="PS51737"/>
    </source>
</evidence>
<dbReference type="InterPro" id="IPR006119">
    <property type="entry name" value="Resolv_N"/>
</dbReference>
<dbReference type="AlphaFoldDB" id="A0A075HKI7"/>
<keyword evidence="1" id="KW-0175">Coiled coil</keyword>
<dbReference type="GO" id="GO:0000150">
    <property type="term" value="F:DNA strand exchange activity"/>
    <property type="evidence" value="ECO:0007669"/>
    <property type="project" value="InterPro"/>
</dbReference>
<dbReference type="InterPro" id="IPR050639">
    <property type="entry name" value="SSR_resolvase"/>
</dbReference>
<proteinExistence type="predicted"/>
<dbReference type="PROSITE" id="PS51737">
    <property type="entry name" value="RECOMBINASE_DNA_BIND"/>
    <property type="match status" value="1"/>
</dbReference>
<dbReference type="Pfam" id="PF00239">
    <property type="entry name" value="Resolvase"/>
    <property type="match status" value="1"/>
</dbReference>
<feature type="domain" description="Recombinase" evidence="4">
    <location>
        <begin position="160"/>
        <end position="268"/>
    </location>
</feature>
<dbReference type="InterPro" id="IPR036162">
    <property type="entry name" value="Resolvase-like_N_sf"/>
</dbReference>
<dbReference type="EMBL" id="KF901067">
    <property type="protein sequence ID" value="AIF16911.1"/>
    <property type="molecule type" value="Genomic_DNA"/>
</dbReference>
<dbReference type="SMART" id="SM00857">
    <property type="entry name" value="Resolvase"/>
    <property type="match status" value="1"/>
</dbReference>
<organism evidence="5">
    <name type="scientific">uncultured marine group II/III euryarchaeote KM3_75_E04</name>
    <dbReference type="NCBI Taxonomy" id="1456504"/>
    <lineage>
        <taxon>Archaea</taxon>
        <taxon>Methanobacteriati</taxon>
        <taxon>Methanobacteriota</taxon>
        <taxon>environmental samples</taxon>
    </lineage>
</organism>
<reference evidence="5" key="1">
    <citation type="journal article" date="2014" name="Genome Biol. Evol.">
        <title>Pangenome evidence for extensive interdomain horizontal transfer affecting lineage core and shell genes in uncultured planktonic thaumarchaeota and euryarchaeota.</title>
        <authorList>
            <person name="Deschamps P."/>
            <person name="Zivanovic Y."/>
            <person name="Moreira D."/>
            <person name="Rodriguez-Valera F."/>
            <person name="Lopez-Garcia P."/>
        </authorList>
    </citation>
    <scope>NUCLEOTIDE SEQUENCE</scope>
</reference>
<feature type="domain" description="Resolvase/invertase-type recombinase catalytic" evidence="3">
    <location>
        <begin position="4"/>
        <end position="152"/>
    </location>
</feature>
<dbReference type="InterPro" id="IPR038109">
    <property type="entry name" value="DNA_bind_recomb_sf"/>
</dbReference>
<dbReference type="CDD" id="cd00338">
    <property type="entry name" value="Ser_Recombinase"/>
    <property type="match status" value="1"/>
</dbReference>
<dbReference type="Pfam" id="PF07508">
    <property type="entry name" value="Recombinase"/>
    <property type="match status" value="1"/>
</dbReference>
<dbReference type="PANTHER" id="PTHR30461:SF23">
    <property type="entry name" value="DNA RECOMBINASE-RELATED"/>
    <property type="match status" value="1"/>
</dbReference>
<dbReference type="Gene3D" id="3.90.1750.20">
    <property type="entry name" value="Putative Large Serine Recombinase, Chain B, Domain 2"/>
    <property type="match status" value="1"/>
</dbReference>
<dbReference type="PROSITE" id="PS51736">
    <property type="entry name" value="RECOMBINASES_3"/>
    <property type="match status" value="1"/>
</dbReference>
<evidence type="ECO:0000259" key="3">
    <source>
        <dbReference type="PROSITE" id="PS51736"/>
    </source>
</evidence>
<sequence length="577" mass="66402">MKETLHIYTRVSTRIQEKGESLDTQKELGVKKAKDLGYKHKIWNEGSASSHHEDLTNRPVLTELLGQIESGVVEHLFVFDNDRLSRNEDTQYTIRYALTRNQVSLYTSTGQFDLNNPSDKLLKGVLDEIAQYNNTITAERSRLGKIARVRQGFWYGGSAPYGYQITDKKLVIHKEQSKWVKKMFRWYYDGKPIIWIKRQLDKNGVVAKRGGLFSPGTINVLLKNTHYIGHYTWTDKKLGEPITCECPSIIDETIWNAAQARREKEFARVKQNNRTQKFYLLRDFLVCGECGSNMSGRIHPAKREQNYYCPKKTRDWKKGALPDDLKWKRGKVGENGCVMNRSLNIPITDKQIWDLVMDVVSNSSILKEQFKSEVLQSKFKGDEENDASLKREKAKITRLKNEVRKVQSSLADVETKNLLGEYDAVVYGDIKAQLVEVLKNKKEELEQTRIRTKELGREKSWLDWLGKYGDQLTVDSDLSNEDKKEYLKGLVDKIEVQLDKDTNDHHLEVFFRLGLVGDGIQYDEPKRKGGGYKVVEGSKNASVVISTGKTQKNSKKNDLILPPIKNNTPPWSSGERW</sequence>
<dbReference type="Gene3D" id="3.40.50.1390">
    <property type="entry name" value="Resolvase, N-terminal catalytic domain"/>
    <property type="match status" value="1"/>
</dbReference>
<evidence type="ECO:0000313" key="5">
    <source>
        <dbReference type="EMBL" id="AIF16911.1"/>
    </source>
</evidence>
<gene>
    <name evidence="5" type="primary">spoIVCA</name>
</gene>